<evidence type="ECO:0000313" key="3">
    <source>
        <dbReference type="Proteomes" id="UP001153954"/>
    </source>
</evidence>
<reference evidence="2" key="1">
    <citation type="submission" date="2022-03" db="EMBL/GenBank/DDBJ databases">
        <authorList>
            <person name="Tunstrom K."/>
        </authorList>
    </citation>
    <scope>NUCLEOTIDE SEQUENCE</scope>
</reference>
<comment type="similarity">
    <text evidence="1">Belongs to the methyltransferase superfamily. L-isoaspartyl/D-aspartyl protein methyltransferase family.</text>
</comment>
<name>A0AAU9TJT9_EUPED</name>
<sequence>MGGAVSSGRDNNELIDNLMSGSYIRTKQVESVLRALDRAEYMTPEARDQAYKDLAWRNGPLHLSSPCIYSEVMEGLELKPGLSFLNIGSGTGYLSTLAGLILGTSGISHGVELHPAVYEYAVKKLGQFMENSPILDDFDFCEPKFYLGNGLCLSPLSSCYDRVYCGAACTEEYENYFKRLIKVGGILVMPLNDTLQHVRRVGESKWVTRNILNVSFATLRAPSRDDAAQPLTLGESVARI</sequence>
<evidence type="ECO:0008006" key="4">
    <source>
        <dbReference type="Google" id="ProtNLM"/>
    </source>
</evidence>
<gene>
    <name evidence="2" type="ORF">EEDITHA_LOCUS3262</name>
</gene>
<comment type="caution">
    <text evidence="2">The sequence shown here is derived from an EMBL/GenBank/DDBJ whole genome shotgun (WGS) entry which is preliminary data.</text>
</comment>
<protein>
    <recommendedName>
        <fullName evidence="4">Protein-L-isoaspartate O-methyltransferase</fullName>
    </recommendedName>
</protein>
<dbReference type="SUPFAM" id="SSF53335">
    <property type="entry name" value="S-adenosyl-L-methionine-dependent methyltransferases"/>
    <property type="match status" value="1"/>
</dbReference>
<dbReference type="EMBL" id="CAKOGL010000005">
    <property type="protein sequence ID" value="CAH2086948.1"/>
    <property type="molecule type" value="Genomic_DNA"/>
</dbReference>
<proteinExistence type="inferred from homology"/>
<organism evidence="2 3">
    <name type="scientific">Euphydryas editha</name>
    <name type="common">Edith's checkerspot</name>
    <dbReference type="NCBI Taxonomy" id="104508"/>
    <lineage>
        <taxon>Eukaryota</taxon>
        <taxon>Metazoa</taxon>
        <taxon>Ecdysozoa</taxon>
        <taxon>Arthropoda</taxon>
        <taxon>Hexapoda</taxon>
        <taxon>Insecta</taxon>
        <taxon>Pterygota</taxon>
        <taxon>Neoptera</taxon>
        <taxon>Endopterygota</taxon>
        <taxon>Lepidoptera</taxon>
        <taxon>Glossata</taxon>
        <taxon>Ditrysia</taxon>
        <taxon>Papilionoidea</taxon>
        <taxon>Nymphalidae</taxon>
        <taxon>Nymphalinae</taxon>
        <taxon>Euphydryas</taxon>
    </lineage>
</organism>
<evidence type="ECO:0000313" key="2">
    <source>
        <dbReference type="EMBL" id="CAH2086948.1"/>
    </source>
</evidence>
<keyword evidence="3" id="KW-1185">Reference proteome</keyword>
<dbReference type="Pfam" id="PF01135">
    <property type="entry name" value="PCMT"/>
    <property type="match status" value="1"/>
</dbReference>
<dbReference type="Gene3D" id="3.40.50.150">
    <property type="entry name" value="Vaccinia Virus protein VP39"/>
    <property type="match status" value="1"/>
</dbReference>
<dbReference type="GO" id="GO:0005737">
    <property type="term" value="C:cytoplasm"/>
    <property type="evidence" value="ECO:0007669"/>
    <property type="project" value="TreeGrafter"/>
</dbReference>
<dbReference type="PANTHER" id="PTHR11579">
    <property type="entry name" value="PROTEIN-L-ISOASPARTATE O-METHYLTRANSFERASE"/>
    <property type="match status" value="1"/>
</dbReference>
<evidence type="ECO:0000256" key="1">
    <source>
        <dbReference type="ARBA" id="ARBA00005369"/>
    </source>
</evidence>
<dbReference type="PANTHER" id="PTHR11579:SF9">
    <property type="entry name" value="PROTEIN-L-ISOASPARTATE O-METHYLTRANSFERASE"/>
    <property type="match status" value="1"/>
</dbReference>
<accession>A0AAU9TJT9</accession>
<dbReference type="AlphaFoldDB" id="A0AAU9TJT9"/>
<dbReference type="GO" id="GO:0004719">
    <property type="term" value="F:protein-L-isoaspartate (D-aspartate) O-methyltransferase activity"/>
    <property type="evidence" value="ECO:0007669"/>
    <property type="project" value="InterPro"/>
</dbReference>
<dbReference type="InterPro" id="IPR029063">
    <property type="entry name" value="SAM-dependent_MTases_sf"/>
</dbReference>
<dbReference type="Proteomes" id="UP001153954">
    <property type="component" value="Unassembled WGS sequence"/>
</dbReference>
<dbReference type="InterPro" id="IPR000682">
    <property type="entry name" value="PCMT"/>
</dbReference>